<feature type="transmembrane region" description="Helical" evidence="5">
    <location>
        <begin position="49"/>
        <end position="67"/>
    </location>
</feature>
<dbReference type="PANTHER" id="PTHR43427:SF12">
    <property type="entry name" value="CHLORIDE TRANSPORTER"/>
    <property type="match status" value="1"/>
</dbReference>
<organism evidence="6 7">
    <name type="scientific">Novosphingobium capsulatum</name>
    <dbReference type="NCBI Taxonomy" id="13688"/>
    <lineage>
        <taxon>Bacteria</taxon>
        <taxon>Pseudomonadati</taxon>
        <taxon>Pseudomonadota</taxon>
        <taxon>Alphaproteobacteria</taxon>
        <taxon>Sphingomonadales</taxon>
        <taxon>Sphingomonadaceae</taxon>
        <taxon>Novosphingobium</taxon>
    </lineage>
</organism>
<evidence type="ECO:0000256" key="4">
    <source>
        <dbReference type="ARBA" id="ARBA00023136"/>
    </source>
</evidence>
<evidence type="ECO:0000256" key="3">
    <source>
        <dbReference type="ARBA" id="ARBA00022989"/>
    </source>
</evidence>
<feature type="transmembrane region" description="Helical" evidence="5">
    <location>
        <begin position="332"/>
        <end position="365"/>
    </location>
</feature>
<evidence type="ECO:0000256" key="5">
    <source>
        <dbReference type="SAM" id="Phobius"/>
    </source>
</evidence>
<dbReference type="EMBL" id="JAVDRD010000002">
    <property type="protein sequence ID" value="MDR6510207.1"/>
    <property type="molecule type" value="Genomic_DNA"/>
</dbReference>
<comment type="subcellular location">
    <subcellularLocation>
        <location evidence="1">Membrane</location>
        <topology evidence="1">Multi-pass membrane protein</topology>
    </subcellularLocation>
</comment>
<keyword evidence="2 5" id="KW-0812">Transmembrane</keyword>
<dbReference type="InterPro" id="IPR014743">
    <property type="entry name" value="Cl-channel_core"/>
</dbReference>
<accession>A0ABU1MIU5</accession>
<dbReference type="InterPro" id="IPR050368">
    <property type="entry name" value="ClC-type_chloride_channel"/>
</dbReference>
<feature type="transmembrane region" description="Helical" evidence="5">
    <location>
        <begin position="262"/>
        <end position="287"/>
    </location>
</feature>
<feature type="transmembrane region" description="Helical" evidence="5">
    <location>
        <begin position="307"/>
        <end position="325"/>
    </location>
</feature>
<dbReference type="PROSITE" id="PS51257">
    <property type="entry name" value="PROKAR_LIPOPROTEIN"/>
    <property type="match status" value="1"/>
</dbReference>
<name>A0ABU1MIU5_9SPHN</name>
<dbReference type="Gene3D" id="1.10.3080.10">
    <property type="entry name" value="Clc chloride channel"/>
    <property type="match status" value="1"/>
</dbReference>
<evidence type="ECO:0000313" key="6">
    <source>
        <dbReference type="EMBL" id="MDR6510207.1"/>
    </source>
</evidence>
<keyword evidence="3 5" id="KW-1133">Transmembrane helix</keyword>
<proteinExistence type="predicted"/>
<feature type="transmembrane region" description="Helical" evidence="5">
    <location>
        <begin position="217"/>
        <end position="241"/>
    </location>
</feature>
<reference evidence="6 7" key="1">
    <citation type="submission" date="2023-07" db="EMBL/GenBank/DDBJ databases">
        <title>Sorghum-associated microbial communities from plants grown in Nebraska, USA.</title>
        <authorList>
            <person name="Schachtman D."/>
        </authorList>
    </citation>
    <scope>NUCLEOTIDE SEQUENCE [LARGE SCALE GENOMIC DNA]</scope>
    <source>
        <strain evidence="6 7">DS1027</strain>
    </source>
</reference>
<keyword evidence="7" id="KW-1185">Reference proteome</keyword>
<protein>
    <submittedName>
        <fullName evidence="6">H+/Cl- antiporter ClcA</fullName>
    </submittedName>
</protein>
<dbReference type="Proteomes" id="UP001184150">
    <property type="component" value="Unassembled WGS sequence"/>
</dbReference>
<sequence length="433" mass="44447">MRAFFTRSFVTPARIRFVLALLAMALAVGTACAGFLWSLDAVTRLRFAAPWLLYGLPLCGLAVAWLYRRFGSRAEGGNNLILDEIHEPGGGVPLAMAPLVLIGTVATHLFGGSAGREGTAVQLGGSLAHGLVDRLGLTGKARRLLLMGGVAAGFGAVFGTPLAGAVFAIEVLALGGLDLAALVPCLVAALVGDFGCRLWGAHHTLYPHISLPQTDPAGFAALLAKAALLGLASGVVARLFAEANHGVADLYKRFVANPLARPVIGGVLVIALTFAFGTQDYLGLGVLSAHPGAPTLPGFFVAGPDRWSWLIKLVFTVATLSAGFKGGEVTPLFFIGAGLGSALSLVLGLPVPLAAAVGMVALFGAAANTPVACAVMGLELFGIDAAPVLIVACVAGYLASGHGGIYLSQRIARPKWPRRSGGASLRAVRHVWL</sequence>
<gene>
    <name evidence="6" type="ORF">J2792_001067</name>
</gene>
<keyword evidence="4 5" id="KW-0472">Membrane</keyword>
<feature type="transmembrane region" description="Helical" evidence="5">
    <location>
        <begin position="144"/>
        <end position="169"/>
    </location>
</feature>
<feature type="transmembrane region" description="Helical" evidence="5">
    <location>
        <begin position="385"/>
        <end position="408"/>
    </location>
</feature>
<comment type="caution">
    <text evidence="6">The sequence shown here is derived from an EMBL/GenBank/DDBJ whole genome shotgun (WGS) entry which is preliminary data.</text>
</comment>
<dbReference type="RefSeq" id="WP_309804590.1">
    <property type="nucleotide sequence ID" value="NZ_JAVDRD010000002.1"/>
</dbReference>
<dbReference type="PRINTS" id="PR00762">
    <property type="entry name" value="CLCHANNEL"/>
</dbReference>
<dbReference type="Pfam" id="PF00654">
    <property type="entry name" value="Voltage_CLC"/>
    <property type="match status" value="1"/>
</dbReference>
<evidence type="ECO:0000313" key="7">
    <source>
        <dbReference type="Proteomes" id="UP001184150"/>
    </source>
</evidence>
<dbReference type="InterPro" id="IPR001807">
    <property type="entry name" value="ClC"/>
</dbReference>
<dbReference type="SUPFAM" id="SSF81340">
    <property type="entry name" value="Clc chloride channel"/>
    <property type="match status" value="1"/>
</dbReference>
<dbReference type="PANTHER" id="PTHR43427">
    <property type="entry name" value="CHLORIDE CHANNEL PROTEIN CLC-E"/>
    <property type="match status" value="1"/>
</dbReference>
<evidence type="ECO:0000256" key="1">
    <source>
        <dbReference type="ARBA" id="ARBA00004141"/>
    </source>
</evidence>
<evidence type="ECO:0000256" key="2">
    <source>
        <dbReference type="ARBA" id="ARBA00022692"/>
    </source>
</evidence>